<proteinExistence type="predicted"/>
<reference evidence="1 2" key="1">
    <citation type="submission" date="2018-06" db="EMBL/GenBank/DDBJ databases">
        <authorList>
            <consortium name="Pathogen Informatics"/>
            <person name="Doyle S."/>
        </authorList>
    </citation>
    <scope>NUCLEOTIDE SEQUENCE [LARGE SCALE GENOMIC DNA]</scope>
    <source>
        <strain evidence="1 2">NCTC10975</strain>
    </source>
</reference>
<name>A0A2X2BJC6_PROMI</name>
<dbReference type="Proteomes" id="UP000251485">
    <property type="component" value="Unassembled WGS sequence"/>
</dbReference>
<dbReference type="EMBL" id="UAUE01000013">
    <property type="protein sequence ID" value="SPY96372.1"/>
    <property type="molecule type" value="Genomic_DNA"/>
</dbReference>
<protein>
    <submittedName>
        <fullName evidence="1">Uncharacterized protein</fullName>
    </submittedName>
</protein>
<sequence>MLNKIQLVVDKGNKIKIYYFDPLHIFALKDYHYEITRLTQEPPLSFYSMVGENNYKNYHSGQPFSTQKNR</sequence>
<gene>
    <name evidence="1" type="ORF">NCTC10975_02083</name>
</gene>
<evidence type="ECO:0000313" key="2">
    <source>
        <dbReference type="Proteomes" id="UP000251485"/>
    </source>
</evidence>
<accession>A0A2X2BJC6</accession>
<dbReference type="AlphaFoldDB" id="A0A2X2BJC6"/>
<organism evidence="1 2">
    <name type="scientific">Proteus mirabilis</name>
    <dbReference type="NCBI Taxonomy" id="584"/>
    <lineage>
        <taxon>Bacteria</taxon>
        <taxon>Pseudomonadati</taxon>
        <taxon>Pseudomonadota</taxon>
        <taxon>Gammaproteobacteria</taxon>
        <taxon>Enterobacterales</taxon>
        <taxon>Morganellaceae</taxon>
        <taxon>Proteus</taxon>
    </lineage>
</organism>
<evidence type="ECO:0000313" key="1">
    <source>
        <dbReference type="EMBL" id="SPY96372.1"/>
    </source>
</evidence>